<evidence type="ECO:0000313" key="2">
    <source>
        <dbReference type="EMBL" id="MDC7226507.1"/>
    </source>
</evidence>
<sequence>MIDKSKIKLACAPINWTNDDAPELGGELTYQQCLSEMALAGYQGSEIGNKYPKDPVVMNKALKLRNMTICNSWFSCFFTTRPQAFTIEKFIETRDFLYATGARVIGICEVGMSVQGDTGCPLTENTPTLTDEQFKLIADGCNKLGELAAEKGMQVAYHHHMGTGIQTIEQYSKLMDMTDPKLVKCLLDTGHWTYAGENAVEAYKKFIDRTAHIHLKDLRKAVWDNVGPKRYSYVGSVIEGVFTVPGDGDMVDWDGVFDVIKNSNYEGWIVVEAEQDPALYDPLEYAQKARAFIKEKLGV</sequence>
<dbReference type="Proteomes" id="UP001221217">
    <property type="component" value="Unassembled WGS sequence"/>
</dbReference>
<dbReference type="AlphaFoldDB" id="A0AAJ1IC22"/>
<organism evidence="2 3">
    <name type="scientific">Candidatus Thalassospirochaeta sargassi</name>
    <dbReference type="NCBI Taxonomy" id="3119039"/>
    <lineage>
        <taxon>Bacteria</taxon>
        <taxon>Pseudomonadati</taxon>
        <taxon>Spirochaetota</taxon>
        <taxon>Spirochaetia</taxon>
        <taxon>Spirochaetales</taxon>
        <taxon>Spirochaetaceae</taxon>
        <taxon>Candidatus Thalassospirochaeta</taxon>
    </lineage>
</organism>
<dbReference type="Gene3D" id="3.20.20.150">
    <property type="entry name" value="Divalent-metal-dependent TIM barrel enzymes"/>
    <property type="match status" value="1"/>
</dbReference>
<accession>A0AAJ1IC22</accession>
<reference evidence="2 3" key="1">
    <citation type="submission" date="2022-12" db="EMBL/GenBank/DDBJ databases">
        <title>Metagenome assembled genome from gulf of manar.</title>
        <authorList>
            <person name="Kohli P."/>
            <person name="Pk S."/>
            <person name="Venkata Ramana C."/>
            <person name="Sasikala C."/>
        </authorList>
    </citation>
    <scope>NUCLEOTIDE SEQUENCE [LARGE SCALE GENOMIC DNA]</scope>
    <source>
        <strain evidence="2">JB008</strain>
    </source>
</reference>
<proteinExistence type="predicted"/>
<gene>
    <name evidence="2" type="primary">iolE</name>
    <name evidence="2" type="ORF">PQJ61_07060</name>
</gene>
<dbReference type="EC" id="4.2.1.44" evidence="2"/>
<dbReference type="SUPFAM" id="SSF51658">
    <property type="entry name" value="Xylose isomerase-like"/>
    <property type="match status" value="1"/>
</dbReference>
<dbReference type="NCBIfam" id="TIGR04379">
    <property type="entry name" value="myo_inos_iolE"/>
    <property type="match status" value="1"/>
</dbReference>
<evidence type="ECO:0000259" key="1">
    <source>
        <dbReference type="Pfam" id="PF01261"/>
    </source>
</evidence>
<protein>
    <submittedName>
        <fullName evidence="2">Myo-inosose-2 dehydratase</fullName>
        <ecNumber evidence="2">4.2.1.44</ecNumber>
    </submittedName>
</protein>
<dbReference type="EMBL" id="JAQQAL010000012">
    <property type="protein sequence ID" value="MDC7226507.1"/>
    <property type="molecule type" value="Genomic_DNA"/>
</dbReference>
<dbReference type="InterPro" id="IPR036237">
    <property type="entry name" value="Xyl_isomerase-like_sf"/>
</dbReference>
<name>A0AAJ1IC22_9SPIO</name>
<dbReference type="PANTHER" id="PTHR12110">
    <property type="entry name" value="HYDROXYPYRUVATE ISOMERASE"/>
    <property type="match status" value="1"/>
</dbReference>
<dbReference type="InterPro" id="IPR013022">
    <property type="entry name" value="Xyl_isomerase-like_TIM-brl"/>
</dbReference>
<dbReference type="InterPro" id="IPR030823">
    <property type="entry name" value="IolE/MocC"/>
</dbReference>
<dbReference type="GO" id="GO:0050114">
    <property type="term" value="F:myo-inosose-2 dehydratase activity"/>
    <property type="evidence" value="ECO:0007669"/>
    <property type="project" value="UniProtKB-EC"/>
</dbReference>
<keyword evidence="2" id="KW-0456">Lyase</keyword>
<feature type="domain" description="Xylose isomerase-like TIM barrel" evidence="1">
    <location>
        <begin position="38"/>
        <end position="295"/>
    </location>
</feature>
<dbReference type="InterPro" id="IPR050312">
    <property type="entry name" value="IolE/XylAMocC-like"/>
</dbReference>
<evidence type="ECO:0000313" key="3">
    <source>
        <dbReference type="Proteomes" id="UP001221217"/>
    </source>
</evidence>
<comment type="caution">
    <text evidence="2">The sequence shown here is derived from an EMBL/GenBank/DDBJ whole genome shotgun (WGS) entry which is preliminary data.</text>
</comment>
<dbReference type="PANTHER" id="PTHR12110:SF41">
    <property type="entry name" value="INOSOSE DEHYDRATASE"/>
    <property type="match status" value="1"/>
</dbReference>
<dbReference type="Pfam" id="PF01261">
    <property type="entry name" value="AP_endonuc_2"/>
    <property type="match status" value="1"/>
</dbReference>